<feature type="region of interest" description="Disordered" evidence="1">
    <location>
        <begin position="92"/>
        <end position="124"/>
    </location>
</feature>
<keyword evidence="3" id="KW-1185">Reference proteome</keyword>
<sequence>MGSLSRSRIHEWLHKIDDGLASSNDPKWSLPSRKSFKSQVTRIESPTGEGNTDNKYTGFLPQQIGYVPYVPRIQNQLLEAGETPRHIQSEGLKRQPMPSHKVTSMGKKGKYGYERRPRHKTKDDRYEYKGKTTLEKDERATHEKLQSNMNLGLSQMGKTSSPIKACQEASGPVVSTTRSRKRKRSQPIEQEISSPAPKKIKSHGNNSSTGQHGAIGALAANHYDSGSVLAAHLRGRGDISGVSMQTTHEQPAPASPQVVEQADIIKPPTSDFGLFTGESSLTSSSLKIQKTKSGLQYPNSCELKEAKNVYGIRNGLG</sequence>
<evidence type="ECO:0000313" key="3">
    <source>
        <dbReference type="Proteomes" id="UP000541154"/>
    </source>
</evidence>
<dbReference type="EMBL" id="SPNV01000156">
    <property type="protein sequence ID" value="KAF5859698.1"/>
    <property type="molecule type" value="Genomic_DNA"/>
</dbReference>
<protein>
    <submittedName>
        <fullName evidence="2">Uncharacterized protein</fullName>
    </submittedName>
</protein>
<feature type="compositionally biased region" description="Polar residues" evidence="1">
    <location>
        <begin position="37"/>
        <end position="55"/>
    </location>
</feature>
<reference evidence="2 3" key="1">
    <citation type="submission" date="2019-04" db="EMBL/GenBank/DDBJ databases">
        <title>Aspergillus burnettii sp. nov., novel species from soil in southeast Queensland.</title>
        <authorList>
            <person name="Gilchrist C.L.M."/>
            <person name="Pitt J.I."/>
            <person name="Lange L."/>
            <person name="Lacey H.J."/>
            <person name="Vuong D."/>
            <person name="Midgley D.J."/>
            <person name="Greenfield P."/>
            <person name="Bradbury M."/>
            <person name="Lacey E."/>
            <person name="Busk P.K."/>
            <person name="Pilgaard B."/>
            <person name="Chooi Y.H."/>
            <person name="Piggott A.M."/>
        </authorList>
    </citation>
    <scope>NUCLEOTIDE SEQUENCE [LARGE SCALE GENOMIC DNA]</scope>
    <source>
        <strain evidence="2 3">FRR 5400</strain>
    </source>
</reference>
<dbReference type="AlphaFoldDB" id="A0A8H6E5Y5"/>
<feature type="region of interest" description="Disordered" evidence="1">
    <location>
        <begin position="15"/>
        <end position="56"/>
    </location>
</feature>
<evidence type="ECO:0000256" key="1">
    <source>
        <dbReference type="SAM" id="MobiDB-lite"/>
    </source>
</evidence>
<accession>A0A8H6E5Y5</accession>
<name>A0A8H6E5Y5_PETAA</name>
<feature type="compositionally biased region" description="Basic and acidic residues" evidence="1">
    <location>
        <begin position="111"/>
        <end position="124"/>
    </location>
</feature>
<gene>
    <name evidence="2" type="ORF">ETB97_002539</name>
</gene>
<proteinExistence type="predicted"/>
<feature type="compositionally biased region" description="Polar residues" evidence="1">
    <location>
        <begin position="153"/>
        <end position="162"/>
    </location>
</feature>
<feature type="region of interest" description="Disordered" evidence="1">
    <location>
        <begin position="153"/>
        <end position="213"/>
    </location>
</feature>
<organism evidence="2 3">
    <name type="scientific">Petromyces alliaceus</name>
    <name type="common">Aspergillus alliaceus</name>
    <dbReference type="NCBI Taxonomy" id="209559"/>
    <lineage>
        <taxon>Eukaryota</taxon>
        <taxon>Fungi</taxon>
        <taxon>Dikarya</taxon>
        <taxon>Ascomycota</taxon>
        <taxon>Pezizomycotina</taxon>
        <taxon>Eurotiomycetes</taxon>
        <taxon>Eurotiomycetidae</taxon>
        <taxon>Eurotiales</taxon>
        <taxon>Aspergillaceae</taxon>
        <taxon>Aspergillus</taxon>
        <taxon>Aspergillus subgen. Circumdati</taxon>
    </lineage>
</organism>
<comment type="caution">
    <text evidence="2">The sequence shown here is derived from an EMBL/GenBank/DDBJ whole genome shotgun (WGS) entry which is preliminary data.</text>
</comment>
<evidence type="ECO:0000313" key="2">
    <source>
        <dbReference type="EMBL" id="KAF5859698.1"/>
    </source>
</evidence>
<dbReference type="Proteomes" id="UP000541154">
    <property type="component" value="Unassembled WGS sequence"/>
</dbReference>